<keyword evidence="8 13" id="KW-0249">Electron transport</keyword>
<evidence type="ECO:0000256" key="14">
    <source>
        <dbReference type="RuleBase" id="RU004024"/>
    </source>
</evidence>
<comment type="catalytic activity">
    <reaction evidence="14">
        <text>4 Fe(II)-[cytochrome c] + O2 + 8 H(+)(in) = 4 Fe(III)-[cytochrome c] + 2 H2O + 4 H(+)(out)</text>
        <dbReference type="Rhea" id="RHEA:11436"/>
        <dbReference type="Rhea" id="RHEA-COMP:10350"/>
        <dbReference type="Rhea" id="RHEA-COMP:14399"/>
        <dbReference type="ChEBI" id="CHEBI:15377"/>
        <dbReference type="ChEBI" id="CHEBI:15378"/>
        <dbReference type="ChEBI" id="CHEBI:15379"/>
        <dbReference type="ChEBI" id="CHEBI:29033"/>
        <dbReference type="ChEBI" id="CHEBI:29034"/>
        <dbReference type="EC" id="7.1.1.9"/>
    </reaction>
</comment>
<keyword evidence="18" id="KW-0560">Oxidoreductase</keyword>
<dbReference type="InterPro" id="IPR011759">
    <property type="entry name" value="Cyt_c_oxidase_su2_TM_dom"/>
</dbReference>
<keyword evidence="7" id="KW-1278">Translocase</keyword>
<dbReference type="GO" id="GO:0005886">
    <property type="term" value="C:plasma membrane"/>
    <property type="evidence" value="ECO:0007669"/>
    <property type="project" value="UniProtKB-SubCell"/>
</dbReference>
<comment type="similarity">
    <text evidence="2 13">Belongs to the cytochrome c oxidase subunit 2 family.</text>
</comment>
<dbReference type="NCBIfam" id="TIGR02866">
    <property type="entry name" value="CoxB"/>
    <property type="match status" value="1"/>
</dbReference>
<dbReference type="SUPFAM" id="SSF81464">
    <property type="entry name" value="Cytochrome c oxidase subunit II-like, transmembrane region"/>
    <property type="match status" value="1"/>
</dbReference>
<protein>
    <recommendedName>
        <fullName evidence="14">Cytochrome c oxidase subunit 2</fullName>
        <ecNumber evidence="14">7.1.1.9</ecNumber>
    </recommendedName>
</protein>
<evidence type="ECO:0000256" key="2">
    <source>
        <dbReference type="ARBA" id="ARBA00007866"/>
    </source>
</evidence>
<dbReference type="EMBL" id="DRNB01000115">
    <property type="protein sequence ID" value="HHJ63872.1"/>
    <property type="molecule type" value="Genomic_DNA"/>
</dbReference>
<dbReference type="Proteomes" id="UP000885792">
    <property type="component" value="Unassembled WGS sequence"/>
</dbReference>
<proteinExistence type="inferred from homology"/>
<keyword evidence="11 15" id="KW-0472">Membrane</keyword>
<dbReference type="Gene3D" id="1.10.287.90">
    <property type="match status" value="1"/>
</dbReference>
<dbReference type="AlphaFoldDB" id="A0A7C5L2D3"/>
<dbReference type="GO" id="GO:0005507">
    <property type="term" value="F:copper ion binding"/>
    <property type="evidence" value="ECO:0007669"/>
    <property type="project" value="InterPro"/>
</dbReference>
<comment type="function">
    <text evidence="12 14">Subunits I and II form the functional core of the enzyme complex. Electrons originating in cytochrome c are transferred via heme a and Cu(A) to the binuclear center formed by heme a3 and Cu(B).</text>
</comment>
<dbReference type="PRINTS" id="PR01166">
    <property type="entry name" value="CYCOXIDASEII"/>
</dbReference>
<dbReference type="PROSITE" id="PS50999">
    <property type="entry name" value="COX2_TM"/>
    <property type="match status" value="1"/>
</dbReference>
<dbReference type="EC" id="7.1.1.9" evidence="14"/>
<keyword evidence="6 14" id="KW-0479">Metal-binding</keyword>
<keyword evidence="3 13" id="KW-0813">Transport</keyword>
<dbReference type="PANTHER" id="PTHR22888:SF9">
    <property type="entry name" value="CYTOCHROME C OXIDASE SUBUNIT 2"/>
    <property type="match status" value="1"/>
</dbReference>
<evidence type="ECO:0000259" key="16">
    <source>
        <dbReference type="PROSITE" id="PS50857"/>
    </source>
</evidence>
<dbReference type="GO" id="GO:0004129">
    <property type="term" value="F:cytochrome-c oxidase activity"/>
    <property type="evidence" value="ECO:0007669"/>
    <property type="project" value="UniProtKB-EC"/>
</dbReference>
<evidence type="ECO:0000256" key="6">
    <source>
        <dbReference type="ARBA" id="ARBA00022723"/>
    </source>
</evidence>
<dbReference type="InterPro" id="IPR008972">
    <property type="entry name" value="Cupredoxin"/>
</dbReference>
<dbReference type="Pfam" id="PF02790">
    <property type="entry name" value="COX2_TM"/>
    <property type="match status" value="1"/>
</dbReference>
<evidence type="ECO:0000256" key="7">
    <source>
        <dbReference type="ARBA" id="ARBA00022967"/>
    </source>
</evidence>
<feature type="domain" description="Cytochrome oxidase subunit II transmembrane region profile" evidence="17">
    <location>
        <begin position="1"/>
        <end position="91"/>
    </location>
</feature>
<keyword evidence="5 13" id="KW-0812">Transmembrane</keyword>
<dbReference type="InterPro" id="IPR002429">
    <property type="entry name" value="CcO_II-like_C"/>
</dbReference>
<evidence type="ECO:0000256" key="12">
    <source>
        <dbReference type="ARBA" id="ARBA00024688"/>
    </source>
</evidence>
<gene>
    <name evidence="18" type="primary">coxB</name>
    <name evidence="18" type="ORF">ENJ61_03100</name>
</gene>
<accession>A0A7C5L2D3</accession>
<feature type="domain" description="Cytochrome oxidase subunit II copper A binding" evidence="16">
    <location>
        <begin position="92"/>
        <end position="221"/>
    </location>
</feature>
<dbReference type="GO" id="GO:0042773">
    <property type="term" value="P:ATP synthesis coupled electron transport"/>
    <property type="evidence" value="ECO:0007669"/>
    <property type="project" value="TreeGrafter"/>
</dbReference>
<dbReference type="PROSITE" id="PS00078">
    <property type="entry name" value="COX2"/>
    <property type="match status" value="1"/>
</dbReference>
<evidence type="ECO:0000256" key="10">
    <source>
        <dbReference type="ARBA" id="ARBA00023008"/>
    </source>
</evidence>
<organism evidence="18">
    <name type="scientific">Aquifex aeolicus</name>
    <dbReference type="NCBI Taxonomy" id="63363"/>
    <lineage>
        <taxon>Bacteria</taxon>
        <taxon>Pseudomonadati</taxon>
        <taxon>Aquificota</taxon>
        <taxon>Aquificia</taxon>
        <taxon>Aquificales</taxon>
        <taxon>Aquificaceae</taxon>
        <taxon>Aquifex</taxon>
    </lineage>
</organism>
<sequence>MEQVFAYPAKWWSEAVAVWLVVAVVIYIIVAVPGIYFIMKYRFKPGEREIGDHENHGHWGLEALWTIVPTIIVLVLATYSFAVFKKQRTAPPDAMVIKVTGFMWGWETEYLDEQGNTVKKVLTVFNPTSYELPEDQKIVVPAGKPVKALLTSRDVIHSFYVKPAMITEDMVPGRITHLWFQINEPGEYWIFCREFCGTGHSHMFAKLKVVPPEQFAAWLKGETNVANRDLEEGQNI</sequence>
<evidence type="ECO:0000256" key="1">
    <source>
        <dbReference type="ARBA" id="ARBA00004141"/>
    </source>
</evidence>
<evidence type="ECO:0000256" key="5">
    <source>
        <dbReference type="ARBA" id="ARBA00022692"/>
    </source>
</evidence>
<comment type="cofactor">
    <cofactor evidence="14">
        <name>Cu cation</name>
        <dbReference type="ChEBI" id="CHEBI:23378"/>
    </cofactor>
    <text evidence="14">Binds a copper A center.</text>
</comment>
<dbReference type="PANTHER" id="PTHR22888">
    <property type="entry name" value="CYTOCHROME C OXIDASE, SUBUNIT II"/>
    <property type="match status" value="1"/>
</dbReference>
<evidence type="ECO:0000259" key="17">
    <source>
        <dbReference type="PROSITE" id="PS50999"/>
    </source>
</evidence>
<name>A0A7C5L2D3_AQUAO</name>
<evidence type="ECO:0000256" key="13">
    <source>
        <dbReference type="RuleBase" id="RU000456"/>
    </source>
</evidence>
<dbReference type="GO" id="GO:0016491">
    <property type="term" value="F:oxidoreductase activity"/>
    <property type="evidence" value="ECO:0007669"/>
    <property type="project" value="UniProtKB-KW"/>
</dbReference>
<feature type="transmembrane region" description="Helical" evidence="15">
    <location>
        <begin position="59"/>
        <end position="82"/>
    </location>
</feature>
<evidence type="ECO:0000313" key="18">
    <source>
        <dbReference type="EMBL" id="HHJ63872.1"/>
    </source>
</evidence>
<dbReference type="InterPro" id="IPR036257">
    <property type="entry name" value="Cyt_c_oxidase_su2_TM_sf"/>
</dbReference>
<dbReference type="PROSITE" id="PS50857">
    <property type="entry name" value="COX2_CUA"/>
    <property type="match status" value="1"/>
</dbReference>
<keyword evidence="10 14" id="KW-0186">Copper</keyword>
<feature type="transmembrane region" description="Helical" evidence="15">
    <location>
        <begin position="16"/>
        <end position="38"/>
    </location>
</feature>
<dbReference type="Gene3D" id="2.60.40.420">
    <property type="entry name" value="Cupredoxins - blue copper proteins"/>
    <property type="match status" value="1"/>
</dbReference>
<keyword evidence="9 15" id="KW-1133">Transmembrane helix</keyword>
<dbReference type="InterPro" id="IPR001505">
    <property type="entry name" value="Copper_CuA"/>
</dbReference>
<evidence type="ECO:0000256" key="15">
    <source>
        <dbReference type="SAM" id="Phobius"/>
    </source>
</evidence>
<dbReference type="SUPFAM" id="SSF49503">
    <property type="entry name" value="Cupredoxins"/>
    <property type="match status" value="1"/>
</dbReference>
<dbReference type="Pfam" id="PF00116">
    <property type="entry name" value="COX2"/>
    <property type="match status" value="1"/>
</dbReference>
<evidence type="ECO:0000256" key="11">
    <source>
        <dbReference type="ARBA" id="ARBA00023136"/>
    </source>
</evidence>
<evidence type="ECO:0000256" key="9">
    <source>
        <dbReference type="ARBA" id="ARBA00022989"/>
    </source>
</evidence>
<dbReference type="InterPro" id="IPR014222">
    <property type="entry name" value="Cyt_c_oxidase_su2"/>
</dbReference>
<comment type="caution">
    <text evidence="18">The sequence shown here is derived from an EMBL/GenBank/DDBJ whole genome shotgun (WGS) entry which is preliminary data.</text>
</comment>
<evidence type="ECO:0000256" key="3">
    <source>
        <dbReference type="ARBA" id="ARBA00022448"/>
    </source>
</evidence>
<reference evidence="18" key="1">
    <citation type="journal article" date="2020" name="mSystems">
        <title>Genome- and Community-Level Interaction Insights into Carbon Utilization and Element Cycling Functions of Hydrothermarchaeota in Hydrothermal Sediment.</title>
        <authorList>
            <person name="Zhou Z."/>
            <person name="Liu Y."/>
            <person name="Xu W."/>
            <person name="Pan J."/>
            <person name="Luo Z.H."/>
            <person name="Li M."/>
        </authorList>
    </citation>
    <scope>NUCLEOTIDE SEQUENCE [LARGE SCALE GENOMIC DNA]</scope>
    <source>
        <strain evidence="18">HyVt-501</strain>
    </source>
</reference>
<dbReference type="InterPro" id="IPR045187">
    <property type="entry name" value="CcO_II"/>
</dbReference>
<comment type="subcellular location">
    <subcellularLocation>
        <location evidence="13">Cell membrane</location>
        <topology evidence="13">Multi-pass membrane protein</topology>
    </subcellularLocation>
    <subcellularLocation>
        <location evidence="1">Membrane</location>
        <topology evidence="1">Multi-pass membrane protein</topology>
    </subcellularLocation>
</comment>
<keyword evidence="4 13" id="KW-0679">Respiratory chain</keyword>
<evidence type="ECO:0000256" key="4">
    <source>
        <dbReference type="ARBA" id="ARBA00022660"/>
    </source>
</evidence>
<evidence type="ECO:0000256" key="8">
    <source>
        <dbReference type="ARBA" id="ARBA00022982"/>
    </source>
</evidence>